<dbReference type="InterPro" id="IPR050093">
    <property type="entry name" value="ABC_SmlMolc_Importer"/>
</dbReference>
<dbReference type="RefSeq" id="WP_132847752.1">
    <property type="nucleotide sequence ID" value="NZ_CP058648.1"/>
</dbReference>
<dbReference type="InterPro" id="IPR003439">
    <property type="entry name" value="ABC_transporter-like_ATP-bd"/>
</dbReference>
<dbReference type="InterPro" id="IPR027417">
    <property type="entry name" value="P-loop_NTPase"/>
</dbReference>
<keyword evidence="3 5" id="KW-0067">ATP-binding</keyword>
<dbReference type="Gene3D" id="3.40.50.300">
    <property type="entry name" value="P-loop containing nucleotide triphosphate hydrolases"/>
    <property type="match status" value="1"/>
</dbReference>
<dbReference type="PANTHER" id="PTHR42781:SF8">
    <property type="entry name" value="BICARBONATE TRANSPORT ATP-BINDING PROTEIN CMPC"/>
    <property type="match status" value="1"/>
</dbReference>
<dbReference type="Pfam" id="PF00005">
    <property type="entry name" value="ABC_tran"/>
    <property type="match status" value="1"/>
</dbReference>
<name>A0A4R2TPP9_9FIRM</name>
<proteinExistence type="predicted"/>
<keyword evidence="6" id="KW-1185">Reference proteome</keyword>
<comment type="caution">
    <text evidence="5">The sequence shown here is derived from an EMBL/GenBank/DDBJ whole genome shotgun (WGS) entry which is preliminary data.</text>
</comment>
<gene>
    <name evidence="5" type="ORF">EDD79_100615</name>
</gene>
<evidence type="ECO:0000256" key="1">
    <source>
        <dbReference type="ARBA" id="ARBA00022448"/>
    </source>
</evidence>
<organism evidence="5 6">
    <name type="scientific">Serpentinicella alkaliphila</name>
    <dbReference type="NCBI Taxonomy" id="1734049"/>
    <lineage>
        <taxon>Bacteria</taxon>
        <taxon>Bacillati</taxon>
        <taxon>Bacillota</taxon>
        <taxon>Clostridia</taxon>
        <taxon>Peptostreptococcales</taxon>
        <taxon>Natronincolaceae</taxon>
        <taxon>Serpentinicella</taxon>
    </lineage>
</organism>
<keyword evidence="2" id="KW-0547">Nucleotide-binding</keyword>
<dbReference type="PANTHER" id="PTHR42781">
    <property type="entry name" value="SPERMIDINE/PUTRESCINE IMPORT ATP-BINDING PROTEIN POTA"/>
    <property type="match status" value="1"/>
</dbReference>
<accession>A0A4R2TPP9</accession>
<evidence type="ECO:0000256" key="3">
    <source>
        <dbReference type="ARBA" id="ARBA00022840"/>
    </source>
</evidence>
<dbReference type="GO" id="GO:0016887">
    <property type="term" value="F:ATP hydrolysis activity"/>
    <property type="evidence" value="ECO:0007669"/>
    <property type="project" value="InterPro"/>
</dbReference>
<dbReference type="Proteomes" id="UP000295504">
    <property type="component" value="Unassembled WGS sequence"/>
</dbReference>
<dbReference type="EMBL" id="SLYC01000006">
    <property type="protein sequence ID" value="TCQ04612.1"/>
    <property type="molecule type" value="Genomic_DNA"/>
</dbReference>
<evidence type="ECO:0000259" key="4">
    <source>
        <dbReference type="PROSITE" id="PS50893"/>
    </source>
</evidence>
<sequence length="254" mass="28656">MAGIKLSNLSKQFSIGAETIHALKNIDLHILDGSFTTIVGKSGCGKTTLLRLLSGLEKQSAGEIEFTFTNNDNRAEKRPVGIVFQESRLFPWLTVKENMAFPLFKLKNKLEIEKTVDKYLHIMGLKKFKDAYPSQISGGMAQRTAVGRTLCYNPDIILMDEPFAALDYFTRKNLQEEMVNIFLAQHKTIVFVTHNVEEAVYLGEKVIVFNEGEVVMERSVPLSYPRQSGVEFINIQEEILNAITGKQTQSLYTL</sequence>
<dbReference type="GO" id="GO:0005524">
    <property type="term" value="F:ATP binding"/>
    <property type="evidence" value="ECO:0007669"/>
    <property type="project" value="UniProtKB-KW"/>
</dbReference>
<evidence type="ECO:0000313" key="5">
    <source>
        <dbReference type="EMBL" id="TCQ04612.1"/>
    </source>
</evidence>
<protein>
    <submittedName>
        <fullName evidence="5">Sulfonate transport system ATP-binding protein</fullName>
    </submittedName>
</protein>
<dbReference type="InterPro" id="IPR003593">
    <property type="entry name" value="AAA+_ATPase"/>
</dbReference>
<dbReference type="SMART" id="SM00382">
    <property type="entry name" value="AAA"/>
    <property type="match status" value="1"/>
</dbReference>
<feature type="domain" description="ABC transporter" evidence="4">
    <location>
        <begin position="4"/>
        <end position="236"/>
    </location>
</feature>
<keyword evidence="1" id="KW-0813">Transport</keyword>
<dbReference type="PROSITE" id="PS50893">
    <property type="entry name" value="ABC_TRANSPORTER_2"/>
    <property type="match status" value="1"/>
</dbReference>
<reference evidence="5 6" key="1">
    <citation type="submission" date="2019-03" db="EMBL/GenBank/DDBJ databases">
        <title>Genomic Encyclopedia of Type Strains, Phase IV (KMG-IV): sequencing the most valuable type-strain genomes for metagenomic binning, comparative biology and taxonomic classification.</title>
        <authorList>
            <person name="Goeker M."/>
        </authorList>
    </citation>
    <scope>NUCLEOTIDE SEQUENCE [LARGE SCALE GENOMIC DNA]</scope>
    <source>
        <strain evidence="5 6">DSM 100013</strain>
    </source>
</reference>
<dbReference type="SUPFAM" id="SSF52540">
    <property type="entry name" value="P-loop containing nucleoside triphosphate hydrolases"/>
    <property type="match status" value="1"/>
</dbReference>
<dbReference type="OrthoDB" id="9801958at2"/>
<evidence type="ECO:0000313" key="6">
    <source>
        <dbReference type="Proteomes" id="UP000295504"/>
    </source>
</evidence>
<evidence type="ECO:0000256" key="2">
    <source>
        <dbReference type="ARBA" id="ARBA00022741"/>
    </source>
</evidence>
<dbReference type="CDD" id="cd03293">
    <property type="entry name" value="ABC_NrtD_SsuB_transporters"/>
    <property type="match status" value="1"/>
</dbReference>
<dbReference type="AlphaFoldDB" id="A0A4R2TPP9"/>